<sequence>PGRWGSSLSRDTQTLPSAPLGEARGVPRPAESHSPSSVSWAVPWAFSQWDVPGTPPEGYVHKAYKTDALATSTDSSRWGGAVALLQAPPIKDMKCKNSV</sequence>
<dbReference type="EMBL" id="JAHRIQ010047309">
    <property type="protein sequence ID" value="MEQ2236396.1"/>
    <property type="molecule type" value="Genomic_DNA"/>
</dbReference>
<dbReference type="Proteomes" id="UP001482620">
    <property type="component" value="Unassembled WGS sequence"/>
</dbReference>
<comment type="caution">
    <text evidence="2">The sequence shown here is derived from an EMBL/GenBank/DDBJ whole genome shotgun (WGS) entry which is preliminary data.</text>
</comment>
<gene>
    <name evidence="2" type="ORF">ILYODFUR_012365</name>
</gene>
<keyword evidence="3" id="KW-1185">Reference proteome</keyword>
<evidence type="ECO:0000313" key="2">
    <source>
        <dbReference type="EMBL" id="MEQ2236396.1"/>
    </source>
</evidence>
<feature type="non-terminal residue" evidence="2">
    <location>
        <position position="1"/>
    </location>
</feature>
<name>A0ABV0TV77_9TELE</name>
<reference evidence="2 3" key="1">
    <citation type="submission" date="2021-06" db="EMBL/GenBank/DDBJ databases">
        <authorList>
            <person name="Palmer J.M."/>
        </authorList>
    </citation>
    <scope>NUCLEOTIDE SEQUENCE [LARGE SCALE GENOMIC DNA]</scope>
    <source>
        <strain evidence="3">if_2019</strain>
        <tissue evidence="2">Muscle</tissue>
    </source>
</reference>
<protein>
    <submittedName>
        <fullName evidence="2">Uncharacterized protein</fullName>
    </submittedName>
</protein>
<accession>A0ABV0TV77</accession>
<organism evidence="2 3">
    <name type="scientific">Ilyodon furcidens</name>
    <name type="common">goldbreast splitfin</name>
    <dbReference type="NCBI Taxonomy" id="33524"/>
    <lineage>
        <taxon>Eukaryota</taxon>
        <taxon>Metazoa</taxon>
        <taxon>Chordata</taxon>
        <taxon>Craniata</taxon>
        <taxon>Vertebrata</taxon>
        <taxon>Euteleostomi</taxon>
        <taxon>Actinopterygii</taxon>
        <taxon>Neopterygii</taxon>
        <taxon>Teleostei</taxon>
        <taxon>Neoteleostei</taxon>
        <taxon>Acanthomorphata</taxon>
        <taxon>Ovalentaria</taxon>
        <taxon>Atherinomorphae</taxon>
        <taxon>Cyprinodontiformes</taxon>
        <taxon>Goodeidae</taxon>
        <taxon>Ilyodon</taxon>
    </lineage>
</organism>
<feature type="region of interest" description="Disordered" evidence="1">
    <location>
        <begin position="1"/>
        <end position="37"/>
    </location>
</feature>
<proteinExistence type="predicted"/>
<evidence type="ECO:0000256" key="1">
    <source>
        <dbReference type="SAM" id="MobiDB-lite"/>
    </source>
</evidence>
<feature type="compositionally biased region" description="Polar residues" evidence="1">
    <location>
        <begin position="1"/>
        <end position="16"/>
    </location>
</feature>
<evidence type="ECO:0000313" key="3">
    <source>
        <dbReference type="Proteomes" id="UP001482620"/>
    </source>
</evidence>